<dbReference type="InterPro" id="IPR006665">
    <property type="entry name" value="OmpA-like"/>
</dbReference>
<dbReference type="InterPro" id="IPR006664">
    <property type="entry name" value="OMP_bac"/>
</dbReference>
<dbReference type="PROSITE" id="PS51123">
    <property type="entry name" value="OMPA_2"/>
    <property type="match status" value="1"/>
</dbReference>
<dbReference type="PANTHER" id="PTHR30329:SF21">
    <property type="entry name" value="LIPOPROTEIN YIAD-RELATED"/>
    <property type="match status" value="1"/>
</dbReference>
<name>A0A940MWD8_9PROT</name>
<evidence type="ECO:0000256" key="2">
    <source>
        <dbReference type="ARBA" id="ARBA00023136"/>
    </source>
</evidence>
<dbReference type="RefSeq" id="WP_209372794.1">
    <property type="nucleotide sequence ID" value="NZ_JAGIZA010000004.1"/>
</dbReference>
<feature type="chain" id="PRO_5037290765" evidence="5">
    <location>
        <begin position="20"/>
        <end position="130"/>
    </location>
</feature>
<gene>
    <name evidence="7" type="ORF">J5Y10_08965</name>
</gene>
<dbReference type="PROSITE" id="PS51257">
    <property type="entry name" value="PROKAR_LIPOPROTEIN"/>
    <property type="match status" value="1"/>
</dbReference>
<dbReference type="Proteomes" id="UP000677537">
    <property type="component" value="Unassembled WGS sequence"/>
</dbReference>
<dbReference type="InterPro" id="IPR050330">
    <property type="entry name" value="Bact_OuterMem_StrucFunc"/>
</dbReference>
<dbReference type="PANTHER" id="PTHR30329">
    <property type="entry name" value="STATOR ELEMENT OF FLAGELLAR MOTOR COMPLEX"/>
    <property type="match status" value="1"/>
</dbReference>
<evidence type="ECO:0000256" key="5">
    <source>
        <dbReference type="SAM" id="SignalP"/>
    </source>
</evidence>
<feature type="signal peptide" evidence="5">
    <location>
        <begin position="1"/>
        <end position="19"/>
    </location>
</feature>
<comment type="subcellular location">
    <subcellularLocation>
        <location evidence="1">Cell outer membrane</location>
    </subcellularLocation>
</comment>
<dbReference type="PRINTS" id="PR01021">
    <property type="entry name" value="OMPADOMAIN"/>
</dbReference>
<organism evidence="7 8">
    <name type="scientific">Roseomonas indoligenes</name>
    <dbReference type="NCBI Taxonomy" id="2820811"/>
    <lineage>
        <taxon>Bacteria</taxon>
        <taxon>Pseudomonadati</taxon>
        <taxon>Pseudomonadota</taxon>
        <taxon>Alphaproteobacteria</taxon>
        <taxon>Acetobacterales</taxon>
        <taxon>Roseomonadaceae</taxon>
        <taxon>Roseomonas</taxon>
    </lineage>
</organism>
<dbReference type="EMBL" id="JAGIZA010000004">
    <property type="protein sequence ID" value="MBP0492908.1"/>
    <property type="molecule type" value="Genomic_DNA"/>
</dbReference>
<evidence type="ECO:0000313" key="8">
    <source>
        <dbReference type="Proteomes" id="UP000677537"/>
    </source>
</evidence>
<comment type="caution">
    <text evidence="7">The sequence shown here is derived from an EMBL/GenBank/DDBJ whole genome shotgun (WGS) entry which is preliminary data.</text>
</comment>
<dbReference type="AlphaFoldDB" id="A0A940MWD8"/>
<dbReference type="Pfam" id="PF00691">
    <property type="entry name" value="OmpA"/>
    <property type="match status" value="1"/>
</dbReference>
<evidence type="ECO:0000256" key="4">
    <source>
        <dbReference type="PROSITE-ProRule" id="PRU00473"/>
    </source>
</evidence>
<feature type="domain" description="OmpA-like" evidence="6">
    <location>
        <begin position="21"/>
        <end position="130"/>
    </location>
</feature>
<dbReference type="GO" id="GO:0009279">
    <property type="term" value="C:cell outer membrane"/>
    <property type="evidence" value="ECO:0007669"/>
    <property type="project" value="UniProtKB-SubCell"/>
</dbReference>
<protein>
    <submittedName>
        <fullName evidence="7">OmpA family protein</fullName>
    </submittedName>
</protein>
<proteinExistence type="predicted"/>
<dbReference type="Gene3D" id="3.30.1330.60">
    <property type="entry name" value="OmpA-like domain"/>
    <property type="match status" value="1"/>
</dbReference>
<keyword evidence="5" id="KW-0732">Signal</keyword>
<evidence type="ECO:0000256" key="3">
    <source>
        <dbReference type="ARBA" id="ARBA00023237"/>
    </source>
</evidence>
<sequence>MRRTLLSLGLSLALLAACAAEDNLGQHPSWVVFFTEDGAGMDPAARAVVSEAASLANRNPAAPVLVAGFADPDATRAYNRALSEIRAQNVAAALGEDGVAPACITVALRGGVPFIAFPVESRRVEIKVGP</sequence>
<evidence type="ECO:0000313" key="7">
    <source>
        <dbReference type="EMBL" id="MBP0492908.1"/>
    </source>
</evidence>
<keyword evidence="2 4" id="KW-0472">Membrane</keyword>
<accession>A0A940MWD8</accession>
<reference evidence="7" key="1">
    <citation type="submission" date="2021-03" db="EMBL/GenBank/DDBJ databases">
        <authorList>
            <person name="So Y."/>
        </authorList>
    </citation>
    <scope>NUCLEOTIDE SEQUENCE</scope>
    <source>
        <strain evidence="7">SG15</strain>
    </source>
</reference>
<dbReference type="CDD" id="cd07185">
    <property type="entry name" value="OmpA_C-like"/>
    <property type="match status" value="1"/>
</dbReference>
<evidence type="ECO:0000259" key="6">
    <source>
        <dbReference type="PROSITE" id="PS51123"/>
    </source>
</evidence>
<dbReference type="SUPFAM" id="SSF103088">
    <property type="entry name" value="OmpA-like"/>
    <property type="match status" value="1"/>
</dbReference>
<keyword evidence="3" id="KW-0998">Cell outer membrane</keyword>
<evidence type="ECO:0000256" key="1">
    <source>
        <dbReference type="ARBA" id="ARBA00004442"/>
    </source>
</evidence>
<keyword evidence="8" id="KW-1185">Reference proteome</keyword>
<dbReference type="InterPro" id="IPR036737">
    <property type="entry name" value="OmpA-like_sf"/>
</dbReference>